<comment type="caution">
    <text evidence="2">The sequence shown here is derived from an EMBL/GenBank/DDBJ whole genome shotgun (WGS) entry which is preliminary data.</text>
</comment>
<gene>
    <name evidence="2" type="ORF">WN944_010736</name>
</gene>
<feature type="region of interest" description="Disordered" evidence="1">
    <location>
        <begin position="17"/>
        <end position="57"/>
    </location>
</feature>
<dbReference type="EMBL" id="JBCGBO010000002">
    <property type="protein sequence ID" value="KAK9222301.1"/>
    <property type="molecule type" value="Genomic_DNA"/>
</dbReference>
<evidence type="ECO:0000313" key="3">
    <source>
        <dbReference type="Proteomes" id="UP001428341"/>
    </source>
</evidence>
<sequence>MVSVNCDNFDKRLLSGRRRDHGDRMPRTDIEDANQREVQAGELEGEELGGESRAEEWAPRPRRAQALGVVRIGKLKCFKLLWTRGYWVAVAHLWILRRRFSQHPAPAPVGFFKEIE</sequence>
<evidence type="ECO:0000313" key="2">
    <source>
        <dbReference type="EMBL" id="KAK9222301.1"/>
    </source>
</evidence>
<reference evidence="2 3" key="1">
    <citation type="submission" date="2024-05" db="EMBL/GenBank/DDBJ databases">
        <title>Haplotype-resolved chromosome-level genome assembly of Huyou (Citrus changshanensis).</title>
        <authorList>
            <person name="Miao C."/>
            <person name="Chen W."/>
            <person name="Wu Y."/>
            <person name="Wang L."/>
            <person name="Zhao S."/>
            <person name="Grierson D."/>
            <person name="Xu C."/>
            <person name="Chen K."/>
        </authorList>
    </citation>
    <scope>NUCLEOTIDE SEQUENCE [LARGE SCALE GENOMIC DNA]</scope>
    <source>
        <strain evidence="2">01-14</strain>
        <tissue evidence="2">Leaf</tissue>
    </source>
</reference>
<keyword evidence="3" id="KW-1185">Reference proteome</keyword>
<accession>A0AAP0MS87</accession>
<organism evidence="2 3">
    <name type="scientific">Citrus x changshan-huyou</name>
    <dbReference type="NCBI Taxonomy" id="2935761"/>
    <lineage>
        <taxon>Eukaryota</taxon>
        <taxon>Viridiplantae</taxon>
        <taxon>Streptophyta</taxon>
        <taxon>Embryophyta</taxon>
        <taxon>Tracheophyta</taxon>
        <taxon>Spermatophyta</taxon>
        <taxon>Magnoliopsida</taxon>
        <taxon>eudicotyledons</taxon>
        <taxon>Gunneridae</taxon>
        <taxon>Pentapetalae</taxon>
        <taxon>rosids</taxon>
        <taxon>malvids</taxon>
        <taxon>Sapindales</taxon>
        <taxon>Rutaceae</taxon>
        <taxon>Aurantioideae</taxon>
        <taxon>Citrus</taxon>
    </lineage>
</organism>
<evidence type="ECO:0000256" key="1">
    <source>
        <dbReference type="SAM" id="MobiDB-lite"/>
    </source>
</evidence>
<dbReference type="Proteomes" id="UP001428341">
    <property type="component" value="Unassembled WGS sequence"/>
</dbReference>
<protein>
    <submittedName>
        <fullName evidence="2">Uncharacterized protein</fullName>
    </submittedName>
</protein>
<feature type="compositionally biased region" description="Basic and acidic residues" evidence="1">
    <location>
        <begin position="20"/>
        <end position="35"/>
    </location>
</feature>
<proteinExistence type="predicted"/>
<name>A0AAP0MS87_9ROSI</name>
<dbReference type="AlphaFoldDB" id="A0AAP0MS87"/>